<dbReference type="RefSeq" id="WP_116649579.1">
    <property type="nucleotide sequence ID" value="NZ_QUZK01000014.1"/>
</dbReference>
<proteinExistence type="inferred from homology"/>
<reference evidence="6 7" key="1">
    <citation type="submission" date="2018-08" db="EMBL/GenBank/DDBJ databases">
        <title>Wenzhouxiangella salilacus sp. nov., a novel bacterium isolated from a saline lake in Xinjiang Province, China.</title>
        <authorList>
            <person name="Han S."/>
        </authorList>
    </citation>
    <scope>NUCLEOTIDE SEQUENCE [LARGE SCALE GENOMIC DNA]</scope>
    <source>
        <strain evidence="6 7">XDB06</strain>
    </source>
</reference>
<dbReference type="SUPFAM" id="SSF49764">
    <property type="entry name" value="HSP20-like chaperones"/>
    <property type="match status" value="1"/>
</dbReference>
<dbReference type="CDD" id="cd06470">
    <property type="entry name" value="ACD_IbpA-B_like"/>
    <property type="match status" value="1"/>
</dbReference>
<comment type="caution">
    <text evidence="6">The sequence shown here is derived from an EMBL/GenBank/DDBJ whole genome shotgun (WGS) entry which is preliminary data.</text>
</comment>
<evidence type="ECO:0000256" key="4">
    <source>
        <dbReference type="SAM" id="MobiDB-lite"/>
    </source>
</evidence>
<dbReference type="AlphaFoldDB" id="A0A3E1KBD8"/>
<evidence type="ECO:0000259" key="5">
    <source>
        <dbReference type="PROSITE" id="PS01031"/>
    </source>
</evidence>
<evidence type="ECO:0000313" key="7">
    <source>
        <dbReference type="Proteomes" id="UP000260351"/>
    </source>
</evidence>
<sequence>MNTFDLSPLYRTAIGFDRLADMLSNAQRVDSNGYPPYNIESLGEDRYRITMAVAGFSQDELDIVSEQNTLTVSGSKQEAAEEDNGERQFLYRGIANRSFERRFQLADHVKVAGADLENGLLHIELQRELPERMKPRKIEIGSGESRVLESGKGKAAEAA</sequence>
<feature type="region of interest" description="Disordered" evidence="4">
    <location>
        <begin position="136"/>
        <end position="159"/>
    </location>
</feature>
<keyword evidence="1" id="KW-0346">Stress response</keyword>
<keyword evidence="7" id="KW-1185">Reference proteome</keyword>
<dbReference type="Proteomes" id="UP000260351">
    <property type="component" value="Unassembled WGS sequence"/>
</dbReference>
<protein>
    <submittedName>
        <fullName evidence="6">Heat-shock protein</fullName>
    </submittedName>
</protein>
<name>A0A3E1KBD8_9GAMM</name>
<dbReference type="Pfam" id="PF00011">
    <property type="entry name" value="HSP20"/>
    <property type="match status" value="1"/>
</dbReference>
<dbReference type="InterPro" id="IPR037913">
    <property type="entry name" value="ACD_IbpA/B"/>
</dbReference>
<dbReference type="PANTHER" id="PTHR47062">
    <property type="match status" value="1"/>
</dbReference>
<dbReference type="EMBL" id="QUZK01000014">
    <property type="protein sequence ID" value="RFF31921.1"/>
    <property type="molecule type" value="Genomic_DNA"/>
</dbReference>
<evidence type="ECO:0000256" key="2">
    <source>
        <dbReference type="PROSITE-ProRule" id="PRU00285"/>
    </source>
</evidence>
<dbReference type="PROSITE" id="PS01031">
    <property type="entry name" value="SHSP"/>
    <property type="match status" value="1"/>
</dbReference>
<evidence type="ECO:0000313" key="6">
    <source>
        <dbReference type="EMBL" id="RFF31921.1"/>
    </source>
</evidence>
<evidence type="ECO:0000256" key="3">
    <source>
        <dbReference type="RuleBase" id="RU003616"/>
    </source>
</evidence>
<evidence type="ECO:0000256" key="1">
    <source>
        <dbReference type="ARBA" id="ARBA00023016"/>
    </source>
</evidence>
<dbReference type="InterPro" id="IPR002068">
    <property type="entry name" value="A-crystallin/Hsp20_dom"/>
</dbReference>
<feature type="domain" description="SHSP" evidence="5">
    <location>
        <begin position="28"/>
        <end position="143"/>
    </location>
</feature>
<feature type="compositionally biased region" description="Basic and acidic residues" evidence="4">
    <location>
        <begin position="146"/>
        <end position="159"/>
    </location>
</feature>
<dbReference type="PANTHER" id="PTHR47062:SF1">
    <property type="entry name" value="SMALL HEAT SHOCK PROTEIN IBPA"/>
    <property type="match status" value="1"/>
</dbReference>
<dbReference type="InterPro" id="IPR008978">
    <property type="entry name" value="HSP20-like_chaperone"/>
</dbReference>
<accession>A0A3E1KBD8</accession>
<gene>
    <name evidence="6" type="ORF">DZC52_02705</name>
</gene>
<organism evidence="6 7">
    <name type="scientific">Wenzhouxiangella sediminis</name>
    <dbReference type="NCBI Taxonomy" id="1792836"/>
    <lineage>
        <taxon>Bacteria</taxon>
        <taxon>Pseudomonadati</taxon>
        <taxon>Pseudomonadota</taxon>
        <taxon>Gammaproteobacteria</taxon>
        <taxon>Chromatiales</taxon>
        <taxon>Wenzhouxiangellaceae</taxon>
        <taxon>Wenzhouxiangella</taxon>
    </lineage>
</organism>
<dbReference type="OrthoDB" id="6871152at2"/>
<comment type="similarity">
    <text evidence="2 3">Belongs to the small heat shock protein (HSP20) family.</text>
</comment>
<dbReference type="Gene3D" id="2.60.40.790">
    <property type="match status" value="1"/>
</dbReference>